<protein>
    <submittedName>
        <fullName evidence="1">Uncharacterized protein</fullName>
    </submittedName>
</protein>
<proteinExistence type="predicted"/>
<dbReference type="AlphaFoldDB" id="A0A177TXL0"/>
<name>A0A177TXL0_9BASI</name>
<reference evidence="1" key="2">
    <citation type="journal article" date="2019" name="IMA Fungus">
        <title>Genome sequencing and comparison of five Tilletia species to identify candidate genes for the detection of regulated species infecting wheat.</title>
        <authorList>
            <person name="Nguyen H.D.T."/>
            <person name="Sultana T."/>
            <person name="Kesanakurti P."/>
            <person name="Hambleton S."/>
        </authorList>
    </citation>
    <scope>NUCLEOTIDE SEQUENCE</scope>
    <source>
        <strain evidence="1">DAOMC 236416</strain>
    </source>
</reference>
<sequence>MTRALPAPLQILIERKSVPLCLPPGSPCYDPTISTQIDRFASSSDRLRAALHLLNDDVARAHAIAQLHEDEMTCNLVHCILHRREQDFSNSNWWCRKIDHPLLKIIHGGSTLAEAQSRACRFTDDCQAATRGASTVCGAKKLQELKKLQRDEMVTLVQWLLEQES</sequence>
<gene>
    <name evidence="1" type="ORF">A4X13_0g610</name>
</gene>
<dbReference type="Proteomes" id="UP000077521">
    <property type="component" value="Unassembled WGS sequence"/>
</dbReference>
<comment type="caution">
    <text evidence="1">The sequence shown here is derived from an EMBL/GenBank/DDBJ whole genome shotgun (WGS) entry which is preliminary data.</text>
</comment>
<keyword evidence="2" id="KW-1185">Reference proteome</keyword>
<dbReference type="OrthoDB" id="2306919at2759"/>
<evidence type="ECO:0000313" key="1">
    <source>
        <dbReference type="EMBL" id="KAE8260042.1"/>
    </source>
</evidence>
<dbReference type="EMBL" id="LWDF02000020">
    <property type="protein sequence ID" value="KAE8260042.1"/>
    <property type="molecule type" value="Genomic_DNA"/>
</dbReference>
<organism evidence="1 2">
    <name type="scientific">Tilletia indica</name>
    <dbReference type="NCBI Taxonomy" id="43049"/>
    <lineage>
        <taxon>Eukaryota</taxon>
        <taxon>Fungi</taxon>
        <taxon>Dikarya</taxon>
        <taxon>Basidiomycota</taxon>
        <taxon>Ustilaginomycotina</taxon>
        <taxon>Exobasidiomycetes</taxon>
        <taxon>Tilletiales</taxon>
        <taxon>Tilletiaceae</taxon>
        <taxon>Tilletia</taxon>
    </lineage>
</organism>
<evidence type="ECO:0000313" key="2">
    <source>
        <dbReference type="Proteomes" id="UP000077521"/>
    </source>
</evidence>
<reference evidence="1" key="1">
    <citation type="submission" date="2016-04" db="EMBL/GenBank/DDBJ databases">
        <authorList>
            <person name="Nguyen H.D."/>
            <person name="Samba Siva P."/>
            <person name="Cullis J."/>
            <person name="Levesque C.A."/>
            <person name="Hambleton S."/>
        </authorList>
    </citation>
    <scope>NUCLEOTIDE SEQUENCE</scope>
    <source>
        <strain evidence="1">DAOMC 236416</strain>
    </source>
</reference>
<accession>A0A177TXL0</accession>